<dbReference type="EMBL" id="JACJSI010000360">
    <property type="protein sequence ID" value="MBD2535948.1"/>
    <property type="molecule type" value="Genomic_DNA"/>
</dbReference>
<reference evidence="2 3" key="1">
    <citation type="journal article" date="2020" name="ISME J.">
        <title>Comparative genomics reveals insights into cyanobacterial evolution and habitat adaptation.</title>
        <authorList>
            <person name="Chen M.Y."/>
            <person name="Teng W.K."/>
            <person name="Zhao L."/>
            <person name="Hu C.X."/>
            <person name="Zhou Y.K."/>
            <person name="Han B.P."/>
            <person name="Song L.R."/>
            <person name="Shu W.S."/>
        </authorList>
    </citation>
    <scope>NUCLEOTIDE SEQUENCE [LARGE SCALE GENOMIC DNA]</scope>
    <source>
        <strain evidence="2 3">FACHB-838</strain>
    </source>
</reference>
<evidence type="ECO:0000256" key="1">
    <source>
        <dbReference type="SAM" id="MobiDB-lite"/>
    </source>
</evidence>
<organism evidence="2 3">
    <name type="scientific">Nostoc flagelliforme FACHB-838</name>
    <dbReference type="NCBI Taxonomy" id="2692904"/>
    <lineage>
        <taxon>Bacteria</taxon>
        <taxon>Bacillati</taxon>
        <taxon>Cyanobacteriota</taxon>
        <taxon>Cyanophyceae</taxon>
        <taxon>Nostocales</taxon>
        <taxon>Nostocaceae</taxon>
        <taxon>Nostoc</taxon>
    </lineage>
</organism>
<keyword evidence="3" id="KW-1185">Reference proteome</keyword>
<comment type="caution">
    <text evidence="2">The sequence shown here is derived from an EMBL/GenBank/DDBJ whole genome shotgun (WGS) entry which is preliminary data.</text>
</comment>
<name>A0ABR8E5R1_9NOSO</name>
<evidence type="ECO:0000313" key="3">
    <source>
        <dbReference type="Proteomes" id="UP000623440"/>
    </source>
</evidence>
<evidence type="ECO:0008006" key="4">
    <source>
        <dbReference type="Google" id="ProtNLM"/>
    </source>
</evidence>
<dbReference type="SUPFAM" id="SSF75704">
    <property type="entry name" value="Mitotic arrest deficient-like 1, Mad1"/>
    <property type="match status" value="1"/>
</dbReference>
<feature type="compositionally biased region" description="Basic and acidic residues" evidence="1">
    <location>
        <begin position="72"/>
        <end position="85"/>
    </location>
</feature>
<gene>
    <name evidence="2" type="ORF">H6G97_44135</name>
</gene>
<accession>A0ABR8E5R1</accession>
<feature type="compositionally biased region" description="Basic and acidic residues" evidence="1">
    <location>
        <begin position="45"/>
        <end position="55"/>
    </location>
</feature>
<evidence type="ECO:0000313" key="2">
    <source>
        <dbReference type="EMBL" id="MBD2535948.1"/>
    </source>
</evidence>
<proteinExistence type="predicted"/>
<feature type="region of interest" description="Disordered" evidence="1">
    <location>
        <begin position="45"/>
        <end position="90"/>
    </location>
</feature>
<sequence>MISCSIDSREIADESIRRTVEILLNLIEQQQVEIKELREENQKLRDENNRLKGEQGKPNIKGNKNIGFKNNHSSEKERFTPTEHNKRSKNKTIKVDRQEIVTYPKEKLPPDAEFKGYEEVIVQDILLKPDNVLFRKQKYYSPQTGKTYLASLPFGYDGEFGPGIKALVISLYYGGNMTQGKLLEFLE</sequence>
<dbReference type="Proteomes" id="UP000623440">
    <property type="component" value="Unassembled WGS sequence"/>
</dbReference>
<protein>
    <recommendedName>
        <fullName evidence="4">Transposase</fullName>
    </recommendedName>
</protein>
<feature type="compositionally biased region" description="Low complexity" evidence="1">
    <location>
        <begin position="56"/>
        <end position="71"/>
    </location>
</feature>
<feature type="non-terminal residue" evidence="2">
    <location>
        <position position="187"/>
    </location>
</feature>